<reference evidence="2 3" key="1">
    <citation type="submission" date="2024-04" db="EMBL/GenBank/DDBJ databases">
        <authorList>
            <person name="Fracassetti M."/>
        </authorList>
    </citation>
    <scope>NUCLEOTIDE SEQUENCE [LARGE SCALE GENOMIC DNA]</scope>
</reference>
<organism evidence="2 3">
    <name type="scientific">Linum trigynum</name>
    <dbReference type="NCBI Taxonomy" id="586398"/>
    <lineage>
        <taxon>Eukaryota</taxon>
        <taxon>Viridiplantae</taxon>
        <taxon>Streptophyta</taxon>
        <taxon>Embryophyta</taxon>
        <taxon>Tracheophyta</taxon>
        <taxon>Spermatophyta</taxon>
        <taxon>Magnoliopsida</taxon>
        <taxon>eudicotyledons</taxon>
        <taxon>Gunneridae</taxon>
        <taxon>Pentapetalae</taxon>
        <taxon>rosids</taxon>
        <taxon>fabids</taxon>
        <taxon>Malpighiales</taxon>
        <taxon>Linaceae</taxon>
        <taxon>Linum</taxon>
    </lineage>
</organism>
<evidence type="ECO:0000256" key="1">
    <source>
        <dbReference type="SAM" id="MobiDB-lite"/>
    </source>
</evidence>
<name>A0AAV2GQ52_9ROSI</name>
<evidence type="ECO:0000313" key="2">
    <source>
        <dbReference type="EMBL" id="CAL1412387.1"/>
    </source>
</evidence>
<sequence length="287" mass="31686">MGTKQTIQLKKNKHTNDSFQDPHTHGANKKNPKHKHTQRSDEYSLLVAEVVQVNVVHESIVTGWRRWEWGILPGSPLDWVLARYLLEQVLLNLLHTTSPTTLPLNVSKGYPLPGLHAVEALIICSHPGAILGLGSQVLLLELEMMVEELLVLEIQLLELMSEVVLGWKCGATTPILIGGVVWGGVGGSSVSIIGMVILSGSILRNCGLIHRRERWWRKPLNPLDAAHDSQQVHLRDHLFSGNRSVSLLCAILIGDLEIGCQAGDEWGAVEGRFKKARLAAHLGSIRR</sequence>
<protein>
    <submittedName>
        <fullName evidence="2">Uncharacterized protein</fullName>
    </submittedName>
</protein>
<dbReference type="Proteomes" id="UP001497516">
    <property type="component" value="Chromosome 9"/>
</dbReference>
<dbReference type="AlphaFoldDB" id="A0AAV2GQ52"/>
<dbReference type="EMBL" id="OZ034822">
    <property type="protein sequence ID" value="CAL1412387.1"/>
    <property type="molecule type" value="Genomic_DNA"/>
</dbReference>
<accession>A0AAV2GQ52</accession>
<evidence type="ECO:0000313" key="3">
    <source>
        <dbReference type="Proteomes" id="UP001497516"/>
    </source>
</evidence>
<keyword evidence="3" id="KW-1185">Reference proteome</keyword>
<feature type="region of interest" description="Disordered" evidence="1">
    <location>
        <begin position="1"/>
        <end position="38"/>
    </location>
</feature>
<feature type="compositionally biased region" description="Basic residues" evidence="1">
    <location>
        <begin position="26"/>
        <end position="37"/>
    </location>
</feature>
<proteinExistence type="predicted"/>
<feature type="compositionally biased region" description="Basic and acidic residues" evidence="1">
    <location>
        <begin position="14"/>
        <end position="24"/>
    </location>
</feature>
<gene>
    <name evidence="2" type="ORF">LTRI10_LOCUS51686</name>
</gene>